<dbReference type="EMBL" id="CAMXCT030000239">
    <property type="protein sequence ID" value="CAL4763352.1"/>
    <property type="molecule type" value="Genomic_DNA"/>
</dbReference>
<proteinExistence type="predicted"/>
<keyword evidence="2" id="KW-1133">Transmembrane helix</keyword>
<reference evidence="4" key="2">
    <citation type="submission" date="2024-04" db="EMBL/GenBank/DDBJ databases">
        <authorList>
            <person name="Chen Y."/>
            <person name="Shah S."/>
            <person name="Dougan E. K."/>
            <person name="Thang M."/>
            <person name="Chan C."/>
        </authorList>
    </citation>
    <scope>NUCLEOTIDE SEQUENCE [LARGE SCALE GENOMIC DNA]</scope>
</reference>
<feature type="transmembrane region" description="Helical" evidence="2">
    <location>
        <begin position="1039"/>
        <end position="1064"/>
    </location>
</feature>
<comment type="caution">
    <text evidence="3">The sequence shown here is derived from an EMBL/GenBank/DDBJ whole genome shotgun (WGS) entry which is preliminary data.</text>
</comment>
<evidence type="ECO:0000256" key="2">
    <source>
        <dbReference type="SAM" id="Phobius"/>
    </source>
</evidence>
<accession>A0A9P1FIQ3</accession>
<feature type="compositionally biased region" description="Low complexity" evidence="1">
    <location>
        <begin position="910"/>
        <end position="921"/>
    </location>
</feature>
<protein>
    <submittedName>
        <fullName evidence="5">E3 ubiquitin-protein ligase HERC1</fullName>
    </submittedName>
</protein>
<dbReference type="EMBL" id="CAMXCT020000239">
    <property type="protein sequence ID" value="CAL1129415.1"/>
    <property type="molecule type" value="Genomic_DNA"/>
</dbReference>
<keyword evidence="6" id="KW-1185">Reference proteome</keyword>
<evidence type="ECO:0000256" key="1">
    <source>
        <dbReference type="SAM" id="MobiDB-lite"/>
    </source>
</evidence>
<dbReference type="OrthoDB" id="416877at2759"/>
<organism evidence="3">
    <name type="scientific">Cladocopium goreaui</name>
    <dbReference type="NCBI Taxonomy" id="2562237"/>
    <lineage>
        <taxon>Eukaryota</taxon>
        <taxon>Sar</taxon>
        <taxon>Alveolata</taxon>
        <taxon>Dinophyceae</taxon>
        <taxon>Suessiales</taxon>
        <taxon>Symbiodiniaceae</taxon>
        <taxon>Cladocopium</taxon>
    </lineage>
</organism>
<feature type="region of interest" description="Disordered" evidence="1">
    <location>
        <begin position="1"/>
        <end position="84"/>
    </location>
</feature>
<sequence>MKKPQPSAAASLLDLVSSTKPRASSSDSDESESGQGTSGSSSDATSSSEESSSENSELARLRRKARTEKARATYMKNVTERKTRMKLEKNQLLPNSHPAAKFLKDVAPHSKDEITKAGSSKTDAMTRTRLLWSWFTSFYASITSFLHSGHSFGHVINLCVIDDTNMRLAVPKTDRWGLGGFSRVIAIMNNIQTLIFRYGQSDDPENKDKLRTFFVHTPMVPLERSNANGILSEFVSWIFVWLGCIGKRWKRFSQPAAGSSPQVPIRIQALGISWDSLKTNNAVLKSLRRLAVTHAQKQTDGEPQQIFPMIAARCGLHQVALCRKGLLFHFSAYWSTIVRLAHLFEANTFRNQFRKALIQVISSSFDYIVVSEMPSQHSEWQQSRRELFSRRFGMPDSEVAWFEELSTLNNSDPSSRRIAHWCLQGSCGCGGRKAALLRICQLYVSIFGKGFAVGVMLHQVLPRTLQIMSEGNLKDKDLQDILTHINMCVDEDGEDSVKDRDWEEMLLDIEGGANADITPAELNRKRKRLAFSAILDNLFVPKTLLMEYLNSPLSHAMHRLMQRTGDIALMHQLAACADGSDDAKFASMFSRSVSFCKHYMNGDFGWDLISAYLFKLKDFHSLHIPHMAKDAFNLCLVQMGECWRRFVHEHDRFPFKMFALLDATTHDEFLDMFSDMQTQLHHCEKCVDLEFGHVLLTFLSSELVGNRGVPEARRRVQSPEQFLLDLAAFLPLSSDTVECAHGSLQTRMHRFRGQKVSDPAAQEIGLWSSIKGAYRTFWNLIWNKQGDCKARNRLKRFNKKGCNQFTDPEHRKNLGQRSPGSIAWSMDLMEELVNQPALVKRPKSLCGHMVESGWNIYQRHWFQDKQFDPSEYKQQIRLCSQSWKALSTDSRESFEALAAQEQCLRDETSKQPFSSGSQSSKDIPLGANTESPGMPALTRHAQGKISQSRTVETYKKFRDSNIWKTWNGGLADSAGCIQLDNIVLNMPHVELKEKWTNAVSSPVPPIEHAEECQHEVCHQLYGSCSKTAHVRLAGQYVQALHAVMSTGYLFAGLCGWALVSIVFLHRAALGFSFLCW</sequence>
<feature type="compositionally biased region" description="Low complexity" evidence="1">
    <location>
        <begin position="33"/>
        <end position="58"/>
    </location>
</feature>
<reference evidence="3" key="1">
    <citation type="submission" date="2022-10" db="EMBL/GenBank/DDBJ databases">
        <authorList>
            <person name="Chen Y."/>
            <person name="Dougan E. K."/>
            <person name="Chan C."/>
            <person name="Rhodes N."/>
            <person name="Thang M."/>
        </authorList>
    </citation>
    <scope>NUCLEOTIDE SEQUENCE</scope>
</reference>
<feature type="compositionally biased region" description="Low complexity" evidence="1">
    <location>
        <begin position="7"/>
        <end position="18"/>
    </location>
</feature>
<evidence type="ECO:0000313" key="6">
    <source>
        <dbReference type="Proteomes" id="UP001152797"/>
    </source>
</evidence>
<dbReference type="CDD" id="cd00084">
    <property type="entry name" value="HMG-box_SF"/>
    <property type="match status" value="1"/>
</dbReference>
<keyword evidence="2" id="KW-0472">Membrane</keyword>
<name>A0A9P1FIQ3_9DINO</name>
<evidence type="ECO:0000313" key="3">
    <source>
        <dbReference type="EMBL" id="CAI3976040.1"/>
    </source>
</evidence>
<dbReference type="Proteomes" id="UP001152797">
    <property type="component" value="Unassembled WGS sequence"/>
</dbReference>
<keyword evidence="2" id="KW-0812">Transmembrane</keyword>
<gene>
    <name evidence="3" type="ORF">C1SCF055_LOCUS4299</name>
</gene>
<evidence type="ECO:0000313" key="5">
    <source>
        <dbReference type="EMBL" id="CAL4763352.1"/>
    </source>
</evidence>
<dbReference type="EMBL" id="CAMXCT010000239">
    <property type="protein sequence ID" value="CAI3976040.1"/>
    <property type="molecule type" value="Genomic_DNA"/>
</dbReference>
<dbReference type="AlphaFoldDB" id="A0A9P1FIQ3"/>
<evidence type="ECO:0000313" key="4">
    <source>
        <dbReference type="EMBL" id="CAL1129415.1"/>
    </source>
</evidence>
<feature type="region of interest" description="Disordered" evidence="1">
    <location>
        <begin position="905"/>
        <end position="933"/>
    </location>
</feature>